<organism evidence="8">
    <name type="scientific">Coccidioides posadasii (strain RMSCC 757 / Silveira)</name>
    <name type="common">Valley fever fungus</name>
    <dbReference type="NCBI Taxonomy" id="443226"/>
    <lineage>
        <taxon>Eukaryota</taxon>
        <taxon>Fungi</taxon>
        <taxon>Dikarya</taxon>
        <taxon>Ascomycota</taxon>
        <taxon>Pezizomycotina</taxon>
        <taxon>Eurotiomycetes</taxon>
        <taxon>Eurotiomycetidae</taxon>
        <taxon>Onygenales</taxon>
        <taxon>Onygenaceae</taxon>
        <taxon>Coccidioides</taxon>
    </lineage>
</organism>
<dbReference type="Pfam" id="PF00069">
    <property type="entry name" value="Pkinase"/>
    <property type="match status" value="1"/>
</dbReference>
<evidence type="ECO:0000313" key="8">
    <source>
        <dbReference type="Proteomes" id="UP000002497"/>
    </source>
</evidence>
<evidence type="ECO:0000256" key="3">
    <source>
        <dbReference type="ARBA" id="ARBA00022777"/>
    </source>
</evidence>
<dbReference type="OMA" id="GYIADSH"/>
<dbReference type="SMART" id="SM00220">
    <property type="entry name" value="S_TKc"/>
    <property type="match status" value="1"/>
</dbReference>
<dbReference type="Proteomes" id="UP000002497">
    <property type="component" value="Unassembled WGS sequence"/>
</dbReference>
<keyword evidence="8" id="KW-1185">Reference proteome</keyword>
<dbReference type="STRING" id="443226.E9DK54"/>
<reference evidence="8" key="2">
    <citation type="submission" date="2010-03" db="EMBL/GenBank/DDBJ databases">
        <title>The genome sequence of Coccidioides posadasii strain Silveira.</title>
        <authorList>
            <consortium name="The Broad Institute Genome Sequencing Center for Infectious Disease"/>
            <person name="Neafsey D."/>
            <person name="Orbach M."/>
            <person name="Henn M.R."/>
            <person name="Cole G.T."/>
            <person name="Galgiani J."/>
            <person name="Gardner M.J."/>
            <person name="Kirkland T.N."/>
            <person name="Taylor J.W."/>
            <person name="Young S.K."/>
            <person name="Zeng Q."/>
            <person name="Koehrsen M."/>
            <person name="Alvarado L."/>
            <person name="Berlin A."/>
            <person name="Borenstein D."/>
            <person name="Chapman S.B."/>
            <person name="Chen Z."/>
            <person name="Engels R."/>
            <person name="Freedman E."/>
            <person name="Gellesch M."/>
            <person name="Goldberg J."/>
            <person name="Griggs A."/>
            <person name="Gujja S."/>
            <person name="Heilman E."/>
            <person name="Heiman D."/>
            <person name="Howarth C."/>
            <person name="Jen D."/>
            <person name="Larson L."/>
            <person name="Mehta T."/>
            <person name="Neiman D."/>
            <person name="Park D."/>
            <person name="Pearson M."/>
            <person name="Richards J."/>
            <person name="Roberts A."/>
            <person name="Saif S."/>
            <person name="Shea T."/>
            <person name="Shenoy N."/>
            <person name="Sisk P."/>
            <person name="Stolte C."/>
            <person name="Sykes S."/>
            <person name="Walk T."/>
            <person name="White J."/>
            <person name="Yandava C."/>
            <person name="Haas B."/>
            <person name="Nusbaum C."/>
            <person name="Birren B."/>
        </authorList>
    </citation>
    <scope>NUCLEOTIDE SEQUENCE [LARGE SCALE GENOMIC DNA]</scope>
    <source>
        <strain evidence="8">RMSCC 757 / Silveira</strain>
    </source>
</reference>
<gene>
    <name evidence="7" type="ORF">CPSG_10203</name>
</gene>
<dbReference type="PANTHER" id="PTHR43289">
    <property type="entry name" value="MITOGEN-ACTIVATED PROTEIN KINASE KINASE KINASE 20-RELATED"/>
    <property type="match status" value="1"/>
</dbReference>
<evidence type="ECO:0000256" key="5">
    <source>
        <dbReference type="SAM" id="MobiDB-lite"/>
    </source>
</evidence>
<evidence type="ECO:0000313" key="7">
    <source>
        <dbReference type="EMBL" id="EFW13198.1"/>
    </source>
</evidence>
<dbReference type="PROSITE" id="PS50011">
    <property type="entry name" value="PROTEIN_KINASE_DOM"/>
    <property type="match status" value="1"/>
</dbReference>
<dbReference type="OrthoDB" id="626167at2759"/>
<keyword evidence="2" id="KW-0547">Nucleotide-binding</keyword>
<dbReference type="PROSITE" id="PS00108">
    <property type="entry name" value="PROTEIN_KINASE_ST"/>
    <property type="match status" value="1"/>
</dbReference>
<name>E9DK54_COCPS</name>
<evidence type="ECO:0000256" key="4">
    <source>
        <dbReference type="ARBA" id="ARBA00022840"/>
    </source>
</evidence>
<keyword evidence="4" id="KW-0067">ATP-binding</keyword>
<dbReference type="Gene3D" id="1.10.510.10">
    <property type="entry name" value="Transferase(Phosphotransferase) domain 1"/>
    <property type="match status" value="1"/>
</dbReference>
<protein>
    <recommendedName>
        <fullName evidence="6">Protein kinase domain-containing protein</fullName>
    </recommendedName>
</protein>
<dbReference type="InterPro" id="IPR008271">
    <property type="entry name" value="Ser/Thr_kinase_AS"/>
</dbReference>
<dbReference type="InterPro" id="IPR011009">
    <property type="entry name" value="Kinase-like_dom_sf"/>
</dbReference>
<dbReference type="eggNOG" id="KOG0581">
    <property type="taxonomic scope" value="Eukaryota"/>
</dbReference>
<dbReference type="PANTHER" id="PTHR43289:SF33">
    <property type="entry name" value="SERINE_THREONINE KINASE 31"/>
    <property type="match status" value="1"/>
</dbReference>
<sequence length="426" mass="44887">MQLGSGTPADGRQALAVKTPADAKTANPPTLALSTNPTPPLTPVLADDADASPISFAGLQASRPDLSSALASPSASLADVPAIATPLEFEHDLEIRRDSRGQTVEFGHGAWSVVYSAVCPEAAPASPVGSESPATTNMSDRVFAVKTPLRRDAHHILKAEALLLTRLSRIPGHEDHLVPFHGYVSASHSLVMDALPLTLANYITSQAAATRENFSTSTMFEPVLGMSKWLGLSERLVKGLAWLHDTAQVVHGDIKPQNILLRPHNPAAHEDALPHDLVYVDFTSSHDLSSSTAGSNSHGLGLSALTPPFAAPELLTISALTSSTLAPSKASDTFSLAVTLLTAVTGDLQLYPGAGSMQCLAMSRDGHRVLDFVRSGVNCSRVPRKGTVERLLSPAVLKDPDSRIHPAAWFDLIKSEAKTLLSAASS</sequence>
<feature type="region of interest" description="Disordered" evidence="5">
    <location>
        <begin position="1"/>
        <end position="47"/>
    </location>
</feature>
<dbReference type="VEuPathDB" id="FungiDB:D8B26_008179"/>
<dbReference type="InterPro" id="IPR000719">
    <property type="entry name" value="Prot_kinase_dom"/>
</dbReference>
<dbReference type="EMBL" id="GL636533">
    <property type="protein sequence ID" value="EFW13198.1"/>
    <property type="molecule type" value="Genomic_DNA"/>
</dbReference>
<dbReference type="VEuPathDB" id="FungiDB:CPSG_10203"/>
<dbReference type="GO" id="GO:0005524">
    <property type="term" value="F:ATP binding"/>
    <property type="evidence" value="ECO:0007669"/>
    <property type="project" value="UniProtKB-KW"/>
</dbReference>
<evidence type="ECO:0000256" key="1">
    <source>
        <dbReference type="ARBA" id="ARBA00022679"/>
    </source>
</evidence>
<dbReference type="GO" id="GO:0004674">
    <property type="term" value="F:protein serine/threonine kinase activity"/>
    <property type="evidence" value="ECO:0007669"/>
    <property type="project" value="TreeGrafter"/>
</dbReference>
<evidence type="ECO:0000259" key="6">
    <source>
        <dbReference type="PROSITE" id="PS50011"/>
    </source>
</evidence>
<dbReference type="AlphaFoldDB" id="E9DK54"/>
<keyword evidence="1" id="KW-0808">Transferase</keyword>
<proteinExistence type="predicted"/>
<dbReference type="SUPFAM" id="SSF56112">
    <property type="entry name" value="Protein kinase-like (PK-like)"/>
    <property type="match status" value="1"/>
</dbReference>
<feature type="domain" description="Protein kinase" evidence="6">
    <location>
        <begin position="100"/>
        <end position="421"/>
    </location>
</feature>
<evidence type="ECO:0000256" key="2">
    <source>
        <dbReference type="ARBA" id="ARBA00022741"/>
    </source>
</evidence>
<keyword evidence="3" id="KW-0418">Kinase</keyword>
<dbReference type="HOGENOM" id="CLU_054787_0_0_1"/>
<accession>E9DK54</accession>
<reference evidence="8" key="1">
    <citation type="journal article" date="2010" name="Genome Res.">
        <title>Population genomic sequencing of Coccidioides fungi reveals recent hybridization and transposon control.</title>
        <authorList>
            <person name="Neafsey D.E."/>
            <person name="Barker B.M."/>
            <person name="Sharpton T.J."/>
            <person name="Stajich J.E."/>
            <person name="Park D.J."/>
            <person name="Whiston E."/>
            <person name="Hung C.-Y."/>
            <person name="McMahan C."/>
            <person name="White J."/>
            <person name="Sykes S."/>
            <person name="Heiman D."/>
            <person name="Young S."/>
            <person name="Zeng Q."/>
            <person name="Abouelleil A."/>
            <person name="Aftuck L."/>
            <person name="Bessette D."/>
            <person name="Brown A."/>
            <person name="FitzGerald M."/>
            <person name="Lui A."/>
            <person name="Macdonald J.P."/>
            <person name="Priest M."/>
            <person name="Orbach M.J."/>
            <person name="Galgiani J.N."/>
            <person name="Kirkland T.N."/>
            <person name="Cole G.T."/>
            <person name="Birren B.W."/>
            <person name="Henn M.R."/>
            <person name="Taylor J.W."/>
            <person name="Rounsley S.D."/>
        </authorList>
    </citation>
    <scope>NUCLEOTIDE SEQUENCE [LARGE SCALE GENOMIC DNA]</scope>
    <source>
        <strain evidence="8">RMSCC 757 / Silveira</strain>
    </source>
</reference>